<dbReference type="AlphaFoldDB" id="A0A8H6JXT5"/>
<reference evidence="1" key="1">
    <citation type="journal article" date="2020" name="Phytopathology">
        <title>Genome Sequence Resources of Colletotrichum truncatum, C. plurivorum, C. musicola, and C. sojae: Four Species Pathogenic to Soybean (Glycine max).</title>
        <authorList>
            <person name="Rogerio F."/>
            <person name="Boufleur T.R."/>
            <person name="Ciampi-Guillardi M."/>
            <person name="Sukno S.A."/>
            <person name="Thon M.R."/>
            <person name="Massola Junior N.S."/>
            <person name="Baroncelli R."/>
        </authorList>
    </citation>
    <scope>NUCLEOTIDE SEQUENCE</scope>
    <source>
        <strain evidence="1">LFN0074</strain>
    </source>
</reference>
<proteinExistence type="predicted"/>
<dbReference type="EMBL" id="WIGM01000576">
    <property type="protein sequence ID" value="KAF6821442.1"/>
    <property type="molecule type" value="Genomic_DNA"/>
</dbReference>
<evidence type="ECO:0000313" key="2">
    <source>
        <dbReference type="Proteomes" id="UP000639643"/>
    </source>
</evidence>
<protein>
    <submittedName>
        <fullName evidence="1">Uncharacterized protein</fullName>
    </submittedName>
</protein>
<organism evidence="1 2">
    <name type="scientific">Colletotrichum musicola</name>
    <dbReference type="NCBI Taxonomy" id="2175873"/>
    <lineage>
        <taxon>Eukaryota</taxon>
        <taxon>Fungi</taxon>
        <taxon>Dikarya</taxon>
        <taxon>Ascomycota</taxon>
        <taxon>Pezizomycotina</taxon>
        <taxon>Sordariomycetes</taxon>
        <taxon>Hypocreomycetidae</taxon>
        <taxon>Glomerellales</taxon>
        <taxon>Glomerellaceae</taxon>
        <taxon>Colletotrichum</taxon>
        <taxon>Colletotrichum orchidearum species complex</taxon>
    </lineage>
</organism>
<dbReference type="Proteomes" id="UP000639643">
    <property type="component" value="Unassembled WGS sequence"/>
</dbReference>
<keyword evidence="2" id="KW-1185">Reference proteome</keyword>
<evidence type="ECO:0000313" key="1">
    <source>
        <dbReference type="EMBL" id="KAF6821442.1"/>
    </source>
</evidence>
<accession>A0A8H6JXT5</accession>
<dbReference type="OrthoDB" id="3204049at2759"/>
<name>A0A8H6JXT5_9PEZI</name>
<comment type="caution">
    <text evidence="1">The sequence shown here is derived from an EMBL/GenBank/DDBJ whole genome shotgun (WGS) entry which is preliminary data.</text>
</comment>
<gene>
    <name evidence="1" type="ORF">CMUS01_11397</name>
</gene>
<sequence>MADQLPDLPWSTLASHFTYTPRNPSSKTPTNLVSLSKPTQDADVRAFVTACADAITHHATLELAKYPETYPVLPDSEVLISDAVVRKISPLFRQVHDSLAPFDSTNRWAAGVVDNPECRHLETDECACLIPYADRTAGALMVEKQENDCRNFWEVNDVGLRRWELVRVLLVQGELEPILRLREHEWFSYCDWWDLRLCDCGSGDDDSSSNKLYERALLSFLCLSVLRHHPETWPSSSSAGGADYRLTKMYQRTLREATKTGETAWLPSLMHRPFYGISEDQFSAYPRARDAARWAHLGSDYWELDRNYPEGQLSYDEFLSFEKENVYVPHKEDIPQVRQTLFTAGNLPTELVDQIMEMAEYVPRRRLNVAHDPFHPDNETELDAYLAECWAVVVRCEVFARAMLDEELDWHARVKYRLWLLLN</sequence>